<dbReference type="PANTHER" id="PTHR12835:SF5">
    <property type="entry name" value="BIOTIN--PROTEIN LIGASE"/>
    <property type="match status" value="1"/>
</dbReference>
<evidence type="ECO:0000313" key="3">
    <source>
        <dbReference type="Proteomes" id="UP000265691"/>
    </source>
</evidence>
<dbReference type="OrthoDB" id="9807064at2"/>
<dbReference type="GO" id="GO:0004077">
    <property type="term" value="F:biotin--[biotin carboxyl-carrier protein] ligase activity"/>
    <property type="evidence" value="ECO:0007669"/>
    <property type="project" value="TreeGrafter"/>
</dbReference>
<comment type="caution">
    <text evidence="2">The sequence shown here is derived from an EMBL/GenBank/DDBJ whole genome shotgun (WGS) entry which is preliminary data.</text>
</comment>
<dbReference type="SUPFAM" id="SSF55681">
    <property type="entry name" value="Class II aaRS and biotin synthetases"/>
    <property type="match status" value="1"/>
</dbReference>
<dbReference type="InterPro" id="IPR045864">
    <property type="entry name" value="aa-tRNA-synth_II/BPL/LPL"/>
</dbReference>
<feature type="domain" description="BPL/LPL catalytic" evidence="1">
    <location>
        <begin position="189"/>
        <end position="380"/>
    </location>
</feature>
<keyword evidence="3" id="KW-1185">Reference proteome</keyword>
<dbReference type="PANTHER" id="PTHR12835">
    <property type="entry name" value="BIOTIN PROTEIN LIGASE"/>
    <property type="match status" value="1"/>
</dbReference>
<accession>A0A3A1XYC5</accession>
<organism evidence="2 3">
    <name type="scientific">Psittacicella hinzii</name>
    <dbReference type="NCBI Taxonomy" id="2028575"/>
    <lineage>
        <taxon>Bacteria</taxon>
        <taxon>Pseudomonadati</taxon>
        <taxon>Pseudomonadota</taxon>
        <taxon>Gammaproteobacteria</taxon>
        <taxon>Pasteurellales</taxon>
        <taxon>Psittacicellaceae</taxon>
        <taxon>Psittacicella</taxon>
    </lineage>
</organism>
<proteinExistence type="predicted"/>
<evidence type="ECO:0000313" key="2">
    <source>
        <dbReference type="EMBL" id="RIY31032.1"/>
    </source>
</evidence>
<evidence type="ECO:0000259" key="1">
    <source>
        <dbReference type="PROSITE" id="PS51733"/>
    </source>
</evidence>
<reference evidence="2 3" key="1">
    <citation type="submission" date="2017-08" db="EMBL/GenBank/DDBJ databases">
        <title>Reclassification of Bisgaard taxon 37 and 44.</title>
        <authorList>
            <person name="Christensen H."/>
        </authorList>
    </citation>
    <scope>NUCLEOTIDE SEQUENCE [LARGE SCALE GENOMIC DNA]</scope>
    <source>
        <strain evidence="2 3">B96_3</strain>
    </source>
</reference>
<dbReference type="Gene3D" id="3.30.930.10">
    <property type="entry name" value="Bira Bifunctional Protein, Domain 2"/>
    <property type="match status" value="1"/>
</dbReference>
<dbReference type="EMBL" id="NRHC01000162">
    <property type="protein sequence ID" value="RIY31032.1"/>
    <property type="molecule type" value="Genomic_DNA"/>
</dbReference>
<dbReference type="Proteomes" id="UP000265691">
    <property type="component" value="Unassembled WGS sequence"/>
</dbReference>
<dbReference type="PROSITE" id="PS51733">
    <property type="entry name" value="BPL_LPL_CATALYTIC"/>
    <property type="match status" value="1"/>
</dbReference>
<dbReference type="AlphaFoldDB" id="A0A3A1XYC5"/>
<protein>
    <recommendedName>
        <fullName evidence="1">BPL/LPL catalytic domain-containing protein</fullName>
    </recommendedName>
</protein>
<dbReference type="InterPro" id="IPR004143">
    <property type="entry name" value="BPL_LPL_catalytic"/>
</dbReference>
<gene>
    <name evidence="2" type="ORF">CKF54_08055</name>
</gene>
<dbReference type="GO" id="GO:0005737">
    <property type="term" value="C:cytoplasm"/>
    <property type="evidence" value="ECO:0007669"/>
    <property type="project" value="TreeGrafter"/>
</dbReference>
<sequence length="450" mass="52867">MANIINRFKNNKILNIYLEKFLLNELYLTLAKYSFNKSKFKNFNDLVNKTIEELLSQRTKVNDYIQKLNSSFVLSEDPEIPDEIDGQILLLDFCKHEMFLKYFEEYCVVIEQDFAVTKQILNKKQDFAKRLEKSEDRAHNFTTLNEQENNLLLKQAPFIYVKDRIYTNKVVLGAKEISYLEQLNQTVDIVAKNTLLIQFFALSSTNLYAETCLEDLDQGLNLIIISFYQYRGIGRSYKPWISMPFADLTCSAVISNKDINPELANTFSLHVANCIHYEINQFLLRMRPWNWHNKLLLEIKWPNDIYLDNKKCAGILISQKGNHFIVGFGINFLSQPDWVNDYYDQPINTLISPVLSETLSLNEMAAYLQQMSKAVYKTIRKNSEQRHYYDYSYYSKNNFFKEGDDVSIIERERVRTATFKEINQQGHLVLKESDGQETVYNVPRISIRKV</sequence>
<name>A0A3A1XYC5_9GAMM</name>
<dbReference type="RefSeq" id="WP_119525828.1">
    <property type="nucleotide sequence ID" value="NZ_NRHC01000162.1"/>
</dbReference>
<dbReference type="Pfam" id="PF03099">
    <property type="entry name" value="BPL_LplA_LipB"/>
    <property type="match status" value="1"/>
</dbReference>